<dbReference type="HOGENOM" id="CLU_073327_1_0_9"/>
<dbReference type="OrthoDB" id="9812089at2"/>
<keyword evidence="3" id="KW-1185">Reference proteome</keyword>
<name>G5GHJ6_9FIRM</name>
<dbReference type="Gene3D" id="3.10.450.50">
    <property type="match status" value="2"/>
</dbReference>
<dbReference type="PANTHER" id="PTHR38436">
    <property type="entry name" value="POLYKETIDE CYCLASE SNOAL-LIKE DOMAIN"/>
    <property type="match status" value="1"/>
</dbReference>
<dbReference type="PATRIC" id="fig|679200.3.peg.1093"/>
<dbReference type="Proteomes" id="UP000003011">
    <property type="component" value="Unassembled WGS sequence"/>
</dbReference>
<dbReference type="InterPro" id="IPR032710">
    <property type="entry name" value="NTF2-like_dom_sf"/>
</dbReference>
<dbReference type="PANTHER" id="PTHR38436:SF1">
    <property type="entry name" value="ESTER CYCLASE"/>
    <property type="match status" value="1"/>
</dbReference>
<dbReference type="InterPro" id="IPR009959">
    <property type="entry name" value="Cyclase_SnoaL-like"/>
</dbReference>
<dbReference type="STRING" id="679200.HMPREF9333_01036"/>
<dbReference type="RefSeq" id="WP_005540411.1">
    <property type="nucleotide sequence ID" value="NZ_JH378831.1"/>
</dbReference>
<comment type="caution">
    <text evidence="2">The sequence shown here is derived from an EMBL/GenBank/DDBJ whole genome shotgun (WGS) entry which is preliminary data.</text>
</comment>
<feature type="domain" description="SnoaL-like" evidence="1">
    <location>
        <begin position="12"/>
        <end position="107"/>
    </location>
</feature>
<evidence type="ECO:0000259" key="1">
    <source>
        <dbReference type="Pfam" id="PF12680"/>
    </source>
</evidence>
<evidence type="ECO:0000313" key="3">
    <source>
        <dbReference type="Proteomes" id="UP000003011"/>
    </source>
</evidence>
<dbReference type="AlphaFoldDB" id="G5GHJ6"/>
<dbReference type="Pfam" id="PF12680">
    <property type="entry name" value="SnoaL_2"/>
    <property type="match status" value="1"/>
</dbReference>
<sequence>MSEKLNNAKNLYIRGIQDGEIEEVLSCYMGESYTQHSTGVGGGKEGFKAFFIDFFKRNPKRDIQIIRAIEDGEFVFLHVLQNLNDGSIKWITMDIFRADNNGRIVEHWDVIDAYPEKIVKEDPILGEFSIKDLEKNDCNKKRVRLFLTEVLQNKESDKYYDYVSEDIIEHSQWLQDKNIDFKTAADKFGIYYDFVFKVIGEGNYVVAYSQVIVEGKAYAIFDLFRLENGKIVEHWDNREIVPSREELTNSGKF</sequence>
<gene>
    <name evidence="2" type="ORF">HMPREF9333_01036</name>
</gene>
<reference evidence="2 3" key="1">
    <citation type="submission" date="2011-08" db="EMBL/GenBank/DDBJ databases">
        <title>The Genome Sequence of Johnsonella ignava ATCC 51276.</title>
        <authorList>
            <consortium name="The Broad Institute Genome Sequencing Platform"/>
            <person name="Earl A."/>
            <person name="Ward D."/>
            <person name="Feldgarden M."/>
            <person name="Gevers D."/>
            <person name="Izard J."/>
            <person name="Blanton J.M."/>
            <person name="Baranova O.V."/>
            <person name="Dewhirst F.E."/>
            <person name="Young S.K."/>
            <person name="Zeng Q."/>
            <person name="Gargeya S."/>
            <person name="Fitzgerald M."/>
            <person name="Haas B."/>
            <person name="Abouelleil A."/>
            <person name="Alvarado L."/>
            <person name="Arachchi H.M."/>
            <person name="Berlin A."/>
            <person name="Brown A."/>
            <person name="Chapman S.B."/>
            <person name="Chen Z."/>
            <person name="Dunbar C."/>
            <person name="Freedman E."/>
            <person name="Gearin G."/>
            <person name="Gellesch M."/>
            <person name="Goldberg J."/>
            <person name="Griggs A."/>
            <person name="Gujja S."/>
            <person name="Heiman D."/>
            <person name="Howarth C."/>
            <person name="Larson L."/>
            <person name="Lui A."/>
            <person name="MacDonald P.J.P."/>
            <person name="Montmayeur A."/>
            <person name="Murphy C."/>
            <person name="Neiman D."/>
            <person name="Pearson M."/>
            <person name="Priest M."/>
            <person name="Roberts A."/>
            <person name="Saif S."/>
            <person name="Shea T."/>
            <person name="Shenoy N."/>
            <person name="Sisk P."/>
            <person name="Stolte C."/>
            <person name="Sykes S."/>
            <person name="Wortman J."/>
            <person name="Nusbaum C."/>
            <person name="Birren B."/>
        </authorList>
    </citation>
    <scope>NUCLEOTIDE SEQUENCE [LARGE SCALE GENOMIC DNA]</scope>
    <source>
        <strain evidence="2 3">ATCC 51276</strain>
    </source>
</reference>
<evidence type="ECO:0000313" key="2">
    <source>
        <dbReference type="EMBL" id="EHI55821.1"/>
    </source>
</evidence>
<organism evidence="2 3">
    <name type="scientific">Johnsonella ignava ATCC 51276</name>
    <dbReference type="NCBI Taxonomy" id="679200"/>
    <lineage>
        <taxon>Bacteria</taxon>
        <taxon>Bacillati</taxon>
        <taxon>Bacillota</taxon>
        <taxon>Clostridia</taxon>
        <taxon>Lachnospirales</taxon>
        <taxon>Lachnospiraceae</taxon>
        <taxon>Johnsonella</taxon>
    </lineage>
</organism>
<accession>G5GHJ6</accession>
<protein>
    <recommendedName>
        <fullName evidence="1">SnoaL-like domain-containing protein</fullName>
    </recommendedName>
</protein>
<dbReference type="EMBL" id="ACZL01000016">
    <property type="protein sequence ID" value="EHI55821.1"/>
    <property type="molecule type" value="Genomic_DNA"/>
</dbReference>
<dbReference type="SUPFAM" id="SSF54427">
    <property type="entry name" value="NTF2-like"/>
    <property type="match status" value="2"/>
</dbReference>
<proteinExistence type="predicted"/>
<dbReference type="eggNOG" id="COG4922">
    <property type="taxonomic scope" value="Bacteria"/>
</dbReference>
<dbReference type="InterPro" id="IPR037401">
    <property type="entry name" value="SnoaL-like"/>
</dbReference>
<dbReference type="GO" id="GO:0030638">
    <property type="term" value="P:polyketide metabolic process"/>
    <property type="evidence" value="ECO:0007669"/>
    <property type="project" value="InterPro"/>
</dbReference>